<keyword evidence="2" id="KW-1185">Reference proteome</keyword>
<name>A0ABS5FPN2_9BRAD</name>
<accession>A0ABS5FPN2</accession>
<dbReference type="EMBL" id="JAFCJH010000030">
    <property type="protein sequence ID" value="MBR0798719.1"/>
    <property type="molecule type" value="Genomic_DNA"/>
</dbReference>
<organism evidence="1 2">
    <name type="scientific">Bradyrhizobium jicamae</name>
    <dbReference type="NCBI Taxonomy" id="280332"/>
    <lineage>
        <taxon>Bacteria</taxon>
        <taxon>Pseudomonadati</taxon>
        <taxon>Pseudomonadota</taxon>
        <taxon>Alphaproteobacteria</taxon>
        <taxon>Hyphomicrobiales</taxon>
        <taxon>Nitrobacteraceae</taxon>
        <taxon>Bradyrhizobium</taxon>
    </lineage>
</organism>
<evidence type="ECO:0000313" key="1">
    <source>
        <dbReference type="EMBL" id="MBR0798719.1"/>
    </source>
</evidence>
<reference evidence="2" key="1">
    <citation type="journal article" date="2021" name="ISME J.">
        <title>Evolutionary origin and ecological implication of a unique nif island in free-living Bradyrhizobium lineages.</title>
        <authorList>
            <person name="Tao J."/>
        </authorList>
    </citation>
    <scope>NUCLEOTIDE SEQUENCE [LARGE SCALE GENOMIC DNA]</scope>
    <source>
        <strain evidence="2">SZCCT0434</strain>
    </source>
</reference>
<dbReference type="Proteomes" id="UP001315278">
    <property type="component" value="Unassembled WGS sequence"/>
</dbReference>
<comment type="caution">
    <text evidence="1">The sequence shown here is derived from an EMBL/GenBank/DDBJ whole genome shotgun (WGS) entry which is preliminary data.</text>
</comment>
<proteinExistence type="predicted"/>
<gene>
    <name evidence="1" type="ORF">JQ615_25355</name>
</gene>
<protein>
    <submittedName>
        <fullName evidence="1">Uncharacterized protein</fullName>
    </submittedName>
</protein>
<sequence length="410" mass="45801">MPLPHISAVRESLADVRNALIDAPWTTNVDLGDIPHVPIHRPTQDAAEAPLSAVDAPAPRTDEAPVDDDPSIIFEIPPELDARLIRDALGRTGGGDFERLNEAIGTDALGWYFPFHYQIAQHGIYLSSKGILQLAAQCFNRKYSDDPTEDLSRKLRYSAHAILRHEAFHFAAECMAANWELATGAPCYIRARTQLRGTAGYVEQEEALANAYMLRGFRWISSVTEGARAAQSLKAYVKKQPVGYNRGPDYVATDRYEFGCRDLAFNYNRQMDLEWFAPRATFDSAALYPNATRIDWRRCPIIILDEGGLMAALGIVPRFIGKVADIAESSVFGRQLAQLGTGYSRKWQATKEKLRQSTSARGLDFKPWKKGGNGCFSVRVDRDVRAHLRNHLATQTWLAEEIGRHDAMGH</sequence>
<dbReference type="RefSeq" id="WP_212493883.1">
    <property type="nucleotide sequence ID" value="NZ_JAFCJH010000030.1"/>
</dbReference>
<evidence type="ECO:0000313" key="2">
    <source>
        <dbReference type="Proteomes" id="UP001315278"/>
    </source>
</evidence>